<gene>
    <name evidence="1" type="ORF">NSJP_2915</name>
</gene>
<dbReference type="PROSITE" id="PS51257">
    <property type="entry name" value="PROKAR_LIPOPROTEIN"/>
    <property type="match status" value="1"/>
</dbReference>
<dbReference type="AlphaFoldDB" id="A0A1W1I7T0"/>
<dbReference type="STRING" id="1325564.NSJP_2915"/>
<accession>A0A1W1I7T0</accession>
<name>A0A1W1I7T0_9BACT</name>
<evidence type="ECO:0008006" key="3">
    <source>
        <dbReference type="Google" id="ProtNLM"/>
    </source>
</evidence>
<evidence type="ECO:0000313" key="2">
    <source>
        <dbReference type="Proteomes" id="UP000192042"/>
    </source>
</evidence>
<dbReference type="OrthoDB" id="8549156at2"/>
<dbReference type="EMBL" id="LT828648">
    <property type="protein sequence ID" value="SLM49082.1"/>
    <property type="molecule type" value="Genomic_DNA"/>
</dbReference>
<sequence length="261" mass="28906">MRRIGPSPWRSLLCLCLAVAAGGWTGCSSSVLGWHVRTNSTPHLPSFDYRALEREPVALFGALGLIPIQGNEVGVESFLETILNRVAPGIKVVGPRETVTRINQAGLAEDYARMRDAALQSNILAREPLRALGKAAGARYVFQPRLMLFTQVLTDRWVFPVFGVRVSQTRATTVRLALQLWDTDTGALLWNSVAEGTMQSEAMTQDPVYFKDIARVTLGSMVEDFVRDRTDSMYTPVDTLLNSLVERPVPVTDDTPLEKMQ</sequence>
<dbReference type="Proteomes" id="UP000192042">
    <property type="component" value="Chromosome I"/>
</dbReference>
<proteinExistence type="predicted"/>
<organism evidence="1 2">
    <name type="scientific">Nitrospira japonica</name>
    <dbReference type="NCBI Taxonomy" id="1325564"/>
    <lineage>
        <taxon>Bacteria</taxon>
        <taxon>Pseudomonadati</taxon>
        <taxon>Nitrospirota</taxon>
        <taxon>Nitrospiria</taxon>
        <taxon>Nitrospirales</taxon>
        <taxon>Nitrospiraceae</taxon>
        <taxon>Nitrospira</taxon>
    </lineage>
</organism>
<protein>
    <recommendedName>
        <fullName evidence="3">Lipoprotein</fullName>
    </recommendedName>
</protein>
<evidence type="ECO:0000313" key="1">
    <source>
        <dbReference type="EMBL" id="SLM49082.1"/>
    </source>
</evidence>
<dbReference type="RefSeq" id="WP_155970199.1">
    <property type="nucleotide sequence ID" value="NZ_LT828648.1"/>
</dbReference>
<keyword evidence="2" id="KW-1185">Reference proteome</keyword>
<reference evidence="1 2" key="1">
    <citation type="submission" date="2017-03" db="EMBL/GenBank/DDBJ databases">
        <authorList>
            <person name="Afonso C.L."/>
            <person name="Miller P.J."/>
            <person name="Scott M.A."/>
            <person name="Spackman E."/>
            <person name="Goraichik I."/>
            <person name="Dimitrov K.M."/>
            <person name="Suarez D.L."/>
            <person name="Swayne D.E."/>
        </authorList>
    </citation>
    <scope>NUCLEOTIDE SEQUENCE [LARGE SCALE GENOMIC DNA]</scope>
    <source>
        <strain evidence="1">Genome sequencing of Nitrospira japonica strain NJ11</strain>
    </source>
</reference>
<dbReference type="KEGG" id="nja:NSJP_2915"/>